<protein>
    <submittedName>
        <fullName evidence="1">Uncharacterized protein</fullName>
    </submittedName>
</protein>
<evidence type="ECO:0000313" key="2">
    <source>
        <dbReference type="Proteomes" id="UP000215914"/>
    </source>
</evidence>
<sequence length="323" mass="37083">MVYDLRGKLEKKFGNEFSDSTDIESRRKAVEDRAKAFAKDDAERAAAMDQYFKKVTDTDVDKAKAERLKKKREFVILKNKNLNPDDDDAEATHHLMDVGENFYDKVGERLGVVSWGFDHDHRRWWIKKKVGLVEWYKNPAQFQTFTKVDLITLSRSPYVDDQPGGRGYLFFERLQRELARGFPSMHTVESIVTPAAKGVRDPRTNKRMKIVSLPATDKEKTIPLVKKIPKGALKTMHFWPYDEQLGKAVIVCDEDVSFRLIDQVDLLNMAQEDLEVLARNQIRVTEKYEEVAKGWTVAVASVIHIRTKGFGGFKDRLGGSRGN</sequence>
<organism evidence="1 2">
    <name type="scientific">Helianthus annuus</name>
    <name type="common">Common sunflower</name>
    <dbReference type="NCBI Taxonomy" id="4232"/>
    <lineage>
        <taxon>Eukaryota</taxon>
        <taxon>Viridiplantae</taxon>
        <taxon>Streptophyta</taxon>
        <taxon>Embryophyta</taxon>
        <taxon>Tracheophyta</taxon>
        <taxon>Spermatophyta</taxon>
        <taxon>Magnoliopsida</taxon>
        <taxon>eudicotyledons</taxon>
        <taxon>Gunneridae</taxon>
        <taxon>Pentapetalae</taxon>
        <taxon>asterids</taxon>
        <taxon>campanulids</taxon>
        <taxon>Asterales</taxon>
        <taxon>Asteraceae</taxon>
        <taxon>Asteroideae</taxon>
        <taxon>Heliantheae alliance</taxon>
        <taxon>Heliantheae</taxon>
        <taxon>Helianthus</taxon>
    </lineage>
</organism>
<keyword evidence="2" id="KW-1185">Reference proteome</keyword>
<dbReference type="EMBL" id="MNCJ02000329">
    <property type="protein sequence ID" value="KAF5767873.1"/>
    <property type="molecule type" value="Genomic_DNA"/>
</dbReference>
<dbReference type="AlphaFoldDB" id="A0A9K3E802"/>
<dbReference type="Gramene" id="mRNA:HanXRQr2_Chr14g0629831">
    <property type="protein sequence ID" value="CDS:HanXRQr2_Chr14g0629831.1"/>
    <property type="gene ID" value="HanXRQr2_Chr14g0629831"/>
</dbReference>
<reference evidence="1" key="2">
    <citation type="submission" date="2020-06" db="EMBL/GenBank/DDBJ databases">
        <title>Helianthus annuus Genome sequencing and assembly Release 2.</title>
        <authorList>
            <person name="Gouzy J."/>
            <person name="Langlade N."/>
            <person name="Munos S."/>
        </authorList>
    </citation>
    <scope>NUCLEOTIDE SEQUENCE</scope>
    <source>
        <tissue evidence="1">Leaves</tissue>
    </source>
</reference>
<dbReference type="Proteomes" id="UP000215914">
    <property type="component" value="Unassembled WGS sequence"/>
</dbReference>
<reference evidence="1" key="1">
    <citation type="journal article" date="2017" name="Nature">
        <title>The sunflower genome provides insights into oil metabolism, flowering and Asterid evolution.</title>
        <authorList>
            <person name="Badouin H."/>
            <person name="Gouzy J."/>
            <person name="Grassa C.J."/>
            <person name="Murat F."/>
            <person name="Staton S.E."/>
            <person name="Cottret L."/>
            <person name="Lelandais-Briere C."/>
            <person name="Owens G.L."/>
            <person name="Carrere S."/>
            <person name="Mayjonade B."/>
            <person name="Legrand L."/>
            <person name="Gill N."/>
            <person name="Kane N.C."/>
            <person name="Bowers J.E."/>
            <person name="Hubner S."/>
            <person name="Bellec A."/>
            <person name="Berard A."/>
            <person name="Berges H."/>
            <person name="Blanchet N."/>
            <person name="Boniface M.C."/>
            <person name="Brunel D."/>
            <person name="Catrice O."/>
            <person name="Chaidir N."/>
            <person name="Claudel C."/>
            <person name="Donnadieu C."/>
            <person name="Faraut T."/>
            <person name="Fievet G."/>
            <person name="Helmstetter N."/>
            <person name="King M."/>
            <person name="Knapp S.J."/>
            <person name="Lai Z."/>
            <person name="Le Paslier M.C."/>
            <person name="Lippi Y."/>
            <person name="Lorenzon L."/>
            <person name="Mandel J.R."/>
            <person name="Marage G."/>
            <person name="Marchand G."/>
            <person name="Marquand E."/>
            <person name="Bret-Mestries E."/>
            <person name="Morien E."/>
            <person name="Nambeesan S."/>
            <person name="Nguyen T."/>
            <person name="Pegot-Espagnet P."/>
            <person name="Pouilly N."/>
            <person name="Raftis F."/>
            <person name="Sallet E."/>
            <person name="Schiex T."/>
            <person name="Thomas J."/>
            <person name="Vandecasteele C."/>
            <person name="Vares D."/>
            <person name="Vear F."/>
            <person name="Vautrin S."/>
            <person name="Crespi M."/>
            <person name="Mangin B."/>
            <person name="Burke J.M."/>
            <person name="Salse J."/>
            <person name="Munos S."/>
            <person name="Vincourt P."/>
            <person name="Rieseberg L.H."/>
            <person name="Langlade N.B."/>
        </authorList>
    </citation>
    <scope>NUCLEOTIDE SEQUENCE</scope>
    <source>
        <tissue evidence="1">Leaves</tissue>
    </source>
</reference>
<gene>
    <name evidence="1" type="ORF">HanXRQr2_Chr14g0629831</name>
</gene>
<name>A0A9K3E802_HELAN</name>
<evidence type="ECO:0000313" key="1">
    <source>
        <dbReference type="EMBL" id="KAF5767873.1"/>
    </source>
</evidence>
<proteinExistence type="predicted"/>
<comment type="caution">
    <text evidence="1">The sequence shown here is derived from an EMBL/GenBank/DDBJ whole genome shotgun (WGS) entry which is preliminary data.</text>
</comment>
<accession>A0A9K3E802</accession>